<dbReference type="AlphaFoldDB" id="A0A6M0H3U6"/>
<evidence type="ECO:0000256" key="3">
    <source>
        <dbReference type="ARBA" id="ARBA00022763"/>
    </source>
</evidence>
<evidence type="ECO:0000256" key="12">
    <source>
        <dbReference type="ARBA" id="ARBA00048988"/>
    </source>
</evidence>
<evidence type="ECO:0000259" key="16">
    <source>
        <dbReference type="PROSITE" id="PS51217"/>
    </source>
</evidence>
<dbReference type="RefSeq" id="WP_199869602.1">
    <property type="nucleotide sequence ID" value="NZ_JAAGPU010000009.1"/>
</dbReference>
<dbReference type="GO" id="GO:0005524">
    <property type="term" value="F:ATP binding"/>
    <property type="evidence" value="ECO:0007669"/>
    <property type="project" value="UniProtKB-UniRule"/>
</dbReference>
<dbReference type="InterPro" id="IPR011604">
    <property type="entry name" value="PDDEXK-like_dom_sf"/>
</dbReference>
<dbReference type="InterPro" id="IPR014016">
    <property type="entry name" value="UvrD-like_ATP-bd"/>
</dbReference>
<name>A0A6M0H3U6_9CLOT</name>
<evidence type="ECO:0000313" key="17">
    <source>
        <dbReference type="EMBL" id="NEU04541.1"/>
    </source>
</evidence>
<keyword evidence="1 13" id="KW-0540">Nuclease</keyword>
<evidence type="ECO:0000256" key="11">
    <source>
        <dbReference type="ARBA" id="ARBA00034617"/>
    </source>
</evidence>
<dbReference type="InterPro" id="IPR000212">
    <property type="entry name" value="DNA_helicase_UvrD/REP"/>
</dbReference>
<comment type="cofactor">
    <cofactor evidence="13">
        <name>Mg(2+)</name>
        <dbReference type="ChEBI" id="CHEBI:18420"/>
    </cofactor>
</comment>
<keyword evidence="4 13" id="KW-0378">Hydrolase</keyword>
<dbReference type="SUPFAM" id="SSF52980">
    <property type="entry name" value="Restriction endonuclease-like"/>
    <property type="match status" value="1"/>
</dbReference>
<dbReference type="EC" id="5.6.2.4" evidence="13"/>
<comment type="subunit">
    <text evidence="13">Heterodimer of AddA and AddB/RexB.</text>
</comment>
<dbReference type="EC" id="3.1.-.-" evidence="13"/>
<dbReference type="Gene3D" id="3.90.320.10">
    <property type="match status" value="1"/>
</dbReference>
<dbReference type="PROSITE" id="PS51198">
    <property type="entry name" value="UVRD_HELICASE_ATP_BIND"/>
    <property type="match status" value="1"/>
</dbReference>
<dbReference type="GO" id="GO:0008408">
    <property type="term" value="F:3'-5' exonuclease activity"/>
    <property type="evidence" value="ECO:0007669"/>
    <property type="project" value="UniProtKB-UniRule"/>
</dbReference>
<dbReference type="FunFam" id="3.40.50.300:FF:001236">
    <property type="entry name" value="ATP-dependent helicase/nuclease subunit A"/>
    <property type="match status" value="1"/>
</dbReference>
<evidence type="ECO:0000313" key="18">
    <source>
        <dbReference type="Proteomes" id="UP000481872"/>
    </source>
</evidence>
<organism evidence="17 18">
    <name type="scientific">Clostridium senegalense</name>
    <dbReference type="NCBI Taxonomy" id="1465809"/>
    <lineage>
        <taxon>Bacteria</taxon>
        <taxon>Bacillati</taxon>
        <taxon>Bacillota</taxon>
        <taxon>Clostridia</taxon>
        <taxon>Eubacteriales</taxon>
        <taxon>Clostridiaceae</taxon>
        <taxon>Clostridium</taxon>
    </lineage>
</organism>
<dbReference type="GO" id="GO:0003690">
    <property type="term" value="F:double-stranded DNA binding"/>
    <property type="evidence" value="ECO:0007669"/>
    <property type="project" value="UniProtKB-UniRule"/>
</dbReference>
<keyword evidence="5 13" id="KW-0347">Helicase</keyword>
<evidence type="ECO:0000259" key="15">
    <source>
        <dbReference type="PROSITE" id="PS51198"/>
    </source>
</evidence>
<dbReference type="GO" id="GO:0005829">
    <property type="term" value="C:cytosol"/>
    <property type="evidence" value="ECO:0007669"/>
    <property type="project" value="TreeGrafter"/>
</dbReference>
<comment type="similarity">
    <text evidence="13">Belongs to the helicase family. AddA subfamily.</text>
</comment>
<keyword evidence="10 13" id="KW-0413">Isomerase</keyword>
<dbReference type="Pfam" id="PF00580">
    <property type="entry name" value="UvrD-helicase"/>
    <property type="match status" value="1"/>
</dbReference>
<accession>A0A6M0H3U6</accession>
<feature type="domain" description="UvrD-like helicase ATP-binding" evidence="15">
    <location>
        <begin position="6"/>
        <end position="477"/>
    </location>
</feature>
<keyword evidence="3 13" id="KW-0227">DNA damage</keyword>
<dbReference type="Gene3D" id="3.40.50.300">
    <property type="entry name" value="P-loop containing nucleotide triphosphate hydrolases"/>
    <property type="match status" value="3"/>
</dbReference>
<dbReference type="NCBIfam" id="TIGR02785">
    <property type="entry name" value="addA_Gpos"/>
    <property type="match status" value="1"/>
</dbReference>
<evidence type="ECO:0000256" key="1">
    <source>
        <dbReference type="ARBA" id="ARBA00022722"/>
    </source>
</evidence>
<evidence type="ECO:0000256" key="6">
    <source>
        <dbReference type="ARBA" id="ARBA00022839"/>
    </source>
</evidence>
<keyword evidence="2 13" id="KW-0547">Nucleotide-binding</keyword>
<dbReference type="Proteomes" id="UP000481872">
    <property type="component" value="Unassembled WGS sequence"/>
</dbReference>
<dbReference type="GO" id="GO:0033202">
    <property type="term" value="C:DNA helicase complex"/>
    <property type="evidence" value="ECO:0007669"/>
    <property type="project" value="TreeGrafter"/>
</dbReference>
<keyword evidence="8 13" id="KW-0238">DNA-binding</keyword>
<dbReference type="EMBL" id="JAAGPU010000009">
    <property type="protein sequence ID" value="NEU04541.1"/>
    <property type="molecule type" value="Genomic_DNA"/>
</dbReference>
<dbReference type="InterPro" id="IPR011335">
    <property type="entry name" value="Restrct_endonuc-II-like"/>
</dbReference>
<evidence type="ECO:0000256" key="8">
    <source>
        <dbReference type="ARBA" id="ARBA00023125"/>
    </source>
</evidence>
<evidence type="ECO:0000256" key="10">
    <source>
        <dbReference type="ARBA" id="ARBA00023235"/>
    </source>
</evidence>
<dbReference type="Pfam" id="PF13361">
    <property type="entry name" value="UvrD_C"/>
    <property type="match status" value="1"/>
</dbReference>
<keyword evidence="9 13" id="KW-0234">DNA repair</keyword>
<comment type="caution">
    <text evidence="17">The sequence shown here is derived from an EMBL/GenBank/DDBJ whole genome shotgun (WGS) entry which is preliminary data.</text>
</comment>
<dbReference type="PANTHER" id="PTHR11070:SF48">
    <property type="entry name" value="ATP-DEPENDENT HELICASE_NUCLEASE SUBUNIT A"/>
    <property type="match status" value="1"/>
</dbReference>
<protein>
    <recommendedName>
        <fullName evidence="13">ATP-dependent helicase/nuclease subunit A</fullName>
        <ecNumber evidence="13">3.1.-.-</ecNumber>
        <ecNumber evidence="13">5.6.2.4</ecNumber>
    </recommendedName>
    <alternativeName>
        <fullName evidence="13">ATP-dependent helicase/nuclease AddA</fullName>
    </alternativeName>
    <alternativeName>
        <fullName evidence="13">DNA 3'-5' helicase AddA</fullName>
    </alternativeName>
</protein>
<reference evidence="17 18" key="1">
    <citation type="submission" date="2020-02" db="EMBL/GenBank/DDBJ databases">
        <title>Genome assembly of a novel Clostridium senegalense strain.</title>
        <authorList>
            <person name="Gupta T.B."/>
            <person name="Jauregui R."/>
            <person name="Maclean P."/>
            <person name="Nawarathana A."/>
            <person name="Brightwell G."/>
        </authorList>
    </citation>
    <scope>NUCLEOTIDE SEQUENCE [LARGE SCALE GENOMIC DNA]</scope>
    <source>
        <strain evidence="17 18">AGRFS4</strain>
    </source>
</reference>
<dbReference type="GO" id="GO:0043138">
    <property type="term" value="F:3'-5' DNA helicase activity"/>
    <property type="evidence" value="ECO:0007669"/>
    <property type="project" value="UniProtKB-UniRule"/>
</dbReference>
<evidence type="ECO:0000256" key="5">
    <source>
        <dbReference type="ARBA" id="ARBA00022806"/>
    </source>
</evidence>
<evidence type="ECO:0000256" key="13">
    <source>
        <dbReference type="HAMAP-Rule" id="MF_01451"/>
    </source>
</evidence>
<evidence type="ECO:0000256" key="14">
    <source>
        <dbReference type="PROSITE-ProRule" id="PRU00560"/>
    </source>
</evidence>
<feature type="domain" description="UvrD-like helicase C-terminal" evidence="16">
    <location>
        <begin position="478"/>
        <end position="801"/>
    </location>
</feature>
<dbReference type="PANTHER" id="PTHR11070">
    <property type="entry name" value="UVRD / RECB / PCRA DNA HELICASE FAMILY MEMBER"/>
    <property type="match status" value="1"/>
</dbReference>
<comment type="function">
    <text evidence="13">The heterodimer acts as both an ATP-dependent DNA helicase and an ATP-dependent, dual-direction single-stranded exonuclease. Recognizes the chi site generating a DNA molecule suitable for the initiation of homologous recombination. The AddA nuclease domain is required for chi fragment generation; this subunit has the helicase and 3' -&gt; 5' nuclease activities.</text>
</comment>
<dbReference type="PROSITE" id="PS51217">
    <property type="entry name" value="UVRD_HELICASE_CTER"/>
    <property type="match status" value="1"/>
</dbReference>
<dbReference type="HAMAP" id="MF_01451">
    <property type="entry name" value="AddA"/>
    <property type="match status" value="1"/>
</dbReference>
<dbReference type="SUPFAM" id="SSF52540">
    <property type="entry name" value="P-loop containing nucleoside triphosphate hydrolases"/>
    <property type="match status" value="1"/>
</dbReference>
<keyword evidence="18" id="KW-1185">Reference proteome</keyword>
<gene>
    <name evidence="13 17" type="primary">addA</name>
    <name evidence="17" type="ORF">G3M99_06630</name>
</gene>
<dbReference type="InterPro" id="IPR038726">
    <property type="entry name" value="PDDEXK_AddAB-type"/>
</dbReference>
<evidence type="ECO:0000256" key="4">
    <source>
        <dbReference type="ARBA" id="ARBA00022801"/>
    </source>
</evidence>
<sequence length="1231" mass="143829">MSDNKVKFTKEQQWAIDTRNANLLVAAAAGSGKTAVLVQRIINMITDRENSIDIDKLLVVTFTNAAASEMRERIGDAISKEIASKPTSKHLQRQLTLLNKASIMTIHSFCLEIIKRNFHMIDLDPSFRVADETETELLKQESLEEVFEKMYEDNDEKFLELIECYCNNKNDLSLFNMVLDLYRFSMSTPYPKQWLKEKSEMFNIEEAFKIEDSSIGKALINDIAIELESLTKSMKIAKKIIEEDNSLEKYYKVISDEYSYFRELYKNRDSLESLKNIINNIKFVRMPSIKNCENKVSQEEVKNIRETNKKKILELTSIINKATSNYCKEDIKYLYPLMKKLCELVINLSQTYQEKKKEKGIIDFNDFEHFALEILTQLDEENNIKPSKIAMELREKYDEILIDEYQDSNYVQEYILTMISKGDIGENNIFMVGDVKQSIYRFRMAKPELFLKKKNTYSESEGSKERLVKLYKNFRSREEVINAVNYIFKNIMSEHLGELDYTEEESLNLGADYKELEDGVCGGPVEVMLFENECIIEDNEDVEEEAISTIELEARAVGQRIKEFIEGKNDFKIFDKNLKEYRIPQYKDIVVLLRATSSYAPIFSEELKKIGIPVYTDANDGYFNTLEIKTMISLLEIIDNPKQDIPLLAVLRSPIGGFSSEDIVNVRLNSPETDIYDALKNYIELEHTKLTKKISGFLMKLDIWRKKSLIVPIDELIWNLYMETGYYGYVGAMPTGEKRQANLRMLFQRAKQYDKTSYKGLFNFIKFIDKVKSTSGDLGSAKTIGENENVVRIMSIHKSKGLEFPVVFLSAMGKQFNTMDIKKKVLFHHELGFGPEVIDFKRRISYSPIIKDIIKNKIKKENLSEEMRILYVAFTRAKEKLIISGSIKSFEKSIDKWRSIAKNSEGKILQSYLIRANNYLDWIMPCIIRHEDGVGLLKDNKIPIINDNSKWNVKFMSYKDLIKYEDKIVSNKDIEEILNRIYEIYDDTIHNEVFNRLDYRYKYEKATNMETNFTVSELKRQNNEEQEREYTGKYVPSIVKRPKFLEEKKVLTPAEKGTAIHAVMQRLDFSHDCSENGIKMQIANMVEKELITEEQEKVIKISKIINFFNDDLGKEIIKAYKDGTLNREVPFSIEVRAKEVYKELQEDVYDNEFIKIQGIIDGYIEKNNQIILFDYKTDYISRDNENVVQSIKEKYKMQLEYYSRALEQGTGKKVIKKYLYLFSIDKSEEVE</sequence>
<comment type="catalytic activity">
    <reaction evidence="11 13">
        <text>Couples ATP hydrolysis with the unwinding of duplex DNA by translocating in the 3'-5' direction.</text>
        <dbReference type="EC" id="5.6.2.4"/>
    </reaction>
</comment>
<evidence type="ECO:0000256" key="2">
    <source>
        <dbReference type="ARBA" id="ARBA00022741"/>
    </source>
</evidence>
<dbReference type="Gene3D" id="1.10.274.50">
    <property type="match status" value="1"/>
</dbReference>
<feature type="binding site" evidence="14">
    <location>
        <begin position="27"/>
        <end position="34"/>
    </location>
    <ligand>
        <name>ATP</name>
        <dbReference type="ChEBI" id="CHEBI:30616"/>
    </ligand>
</feature>
<evidence type="ECO:0000256" key="9">
    <source>
        <dbReference type="ARBA" id="ARBA00023204"/>
    </source>
</evidence>
<dbReference type="Pfam" id="PF12705">
    <property type="entry name" value="PDDEXK_1"/>
    <property type="match status" value="1"/>
</dbReference>
<dbReference type="InterPro" id="IPR014017">
    <property type="entry name" value="DNA_helicase_UvrD-like_C"/>
</dbReference>
<keyword evidence="7 13" id="KW-0067">ATP-binding</keyword>
<evidence type="ECO:0000256" key="7">
    <source>
        <dbReference type="ARBA" id="ARBA00022840"/>
    </source>
</evidence>
<proteinExistence type="inferred from homology"/>
<dbReference type="InterPro" id="IPR027417">
    <property type="entry name" value="P-loop_NTPase"/>
</dbReference>
<comment type="catalytic activity">
    <reaction evidence="12 13">
        <text>ATP + H2O = ADP + phosphate + H(+)</text>
        <dbReference type="Rhea" id="RHEA:13065"/>
        <dbReference type="ChEBI" id="CHEBI:15377"/>
        <dbReference type="ChEBI" id="CHEBI:15378"/>
        <dbReference type="ChEBI" id="CHEBI:30616"/>
        <dbReference type="ChEBI" id="CHEBI:43474"/>
        <dbReference type="ChEBI" id="CHEBI:456216"/>
        <dbReference type="EC" id="5.6.2.4"/>
    </reaction>
</comment>
<keyword evidence="6 13" id="KW-0269">Exonuclease</keyword>
<dbReference type="InterPro" id="IPR014152">
    <property type="entry name" value="AddA"/>
</dbReference>
<dbReference type="GO" id="GO:0000724">
    <property type="term" value="P:double-strand break repair via homologous recombination"/>
    <property type="evidence" value="ECO:0007669"/>
    <property type="project" value="UniProtKB-UniRule"/>
</dbReference>